<dbReference type="InterPro" id="IPR036047">
    <property type="entry name" value="F-box-like_dom_sf"/>
</dbReference>
<dbReference type="Gene3D" id="2.120.10.80">
    <property type="entry name" value="Kelch-type beta propeller"/>
    <property type="match status" value="1"/>
</dbReference>
<accession>A0A7J6EV90</accession>
<comment type="caution">
    <text evidence="2">The sequence shown here is derived from an EMBL/GenBank/DDBJ whole genome shotgun (WGS) entry which is preliminary data.</text>
</comment>
<dbReference type="SMART" id="SM00612">
    <property type="entry name" value="Kelch"/>
    <property type="match status" value="2"/>
</dbReference>
<dbReference type="PANTHER" id="PTHR24414:SF23">
    <property type="entry name" value="F-BOX_KELCH-REPEAT PROTEIN SKIP6"/>
    <property type="match status" value="1"/>
</dbReference>
<evidence type="ECO:0000313" key="4">
    <source>
        <dbReference type="Proteomes" id="UP000525078"/>
    </source>
</evidence>
<dbReference type="Proteomes" id="UP000525078">
    <property type="component" value="Unassembled WGS sequence"/>
</dbReference>
<evidence type="ECO:0000313" key="2">
    <source>
        <dbReference type="EMBL" id="KAF4362344.1"/>
    </source>
</evidence>
<dbReference type="Pfam" id="PF25210">
    <property type="entry name" value="Kelch_FKB95"/>
    <property type="match status" value="1"/>
</dbReference>
<dbReference type="CDD" id="cd22152">
    <property type="entry name" value="F-box_AtAFR-like"/>
    <property type="match status" value="1"/>
</dbReference>
<sequence length="366" mass="42394">MSMATTILIPGLPNELALDILARIPRQYHAILSSVSKSIRSVISSSQLFAIRSQLNFTENLLYFKVRFAFIDTNEWFAIYKNLDRLQFARIQANPSKLTGSAYAAMGPNIYAIGGRVNEHLCSSDVWILDCRSHTWHRGPSMRIPRSEASIAIVRNKIYVIGGMKNETLVEVYDTLIEQWEIVLSPYDDDSRKRSLKVLDTVDDRFIVIWDMLSCQVHRLDIETKKWEKSKNLVAYHRTKNDCIVDGVSYDNGVNAYQEICFYDSKKKMWKPIKGVLERKNIMFSKLVNLNERLVVMWAEIVREKYVELWCSEIDITKNRDGNLLGREVGKFPLHPQKASHLTLRSLYEQRSYGFCFNVQTFSVTL</sequence>
<dbReference type="SMART" id="SM00256">
    <property type="entry name" value="FBOX"/>
    <property type="match status" value="1"/>
</dbReference>
<dbReference type="EMBL" id="JAATIQ010000060">
    <property type="protein sequence ID" value="KAF4391335.1"/>
    <property type="molecule type" value="Genomic_DNA"/>
</dbReference>
<dbReference type="PANTHER" id="PTHR24414">
    <property type="entry name" value="F-BOX/KELCH-REPEAT PROTEIN SKIP4"/>
    <property type="match status" value="1"/>
</dbReference>
<dbReference type="OMA" id="GGYMEEN"/>
<name>A0A7J6EV90_CANSA</name>
<keyword evidence="5" id="KW-1185">Reference proteome</keyword>
<evidence type="ECO:0000313" key="5">
    <source>
        <dbReference type="Proteomes" id="UP000583929"/>
    </source>
</evidence>
<dbReference type="PROSITE" id="PS50181">
    <property type="entry name" value="FBOX"/>
    <property type="match status" value="1"/>
</dbReference>
<dbReference type="InterPro" id="IPR006652">
    <property type="entry name" value="Kelch_1"/>
</dbReference>
<dbReference type="InterPro" id="IPR001810">
    <property type="entry name" value="F-box_dom"/>
</dbReference>
<dbReference type="SUPFAM" id="SSF117281">
    <property type="entry name" value="Kelch motif"/>
    <property type="match status" value="1"/>
</dbReference>
<evidence type="ECO:0000313" key="3">
    <source>
        <dbReference type="EMBL" id="KAF4391335.1"/>
    </source>
</evidence>
<dbReference type="Proteomes" id="UP000583929">
    <property type="component" value="Unassembled WGS sequence"/>
</dbReference>
<dbReference type="AlphaFoldDB" id="A0A7J6EV90"/>
<dbReference type="InterPro" id="IPR050354">
    <property type="entry name" value="F-box/kelch-repeat_ARATH"/>
</dbReference>
<feature type="domain" description="F-box" evidence="1">
    <location>
        <begin position="6"/>
        <end position="52"/>
    </location>
</feature>
<organism evidence="2 4">
    <name type="scientific">Cannabis sativa</name>
    <name type="common">Hemp</name>
    <name type="synonym">Marijuana</name>
    <dbReference type="NCBI Taxonomy" id="3483"/>
    <lineage>
        <taxon>Eukaryota</taxon>
        <taxon>Viridiplantae</taxon>
        <taxon>Streptophyta</taxon>
        <taxon>Embryophyta</taxon>
        <taxon>Tracheophyta</taxon>
        <taxon>Spermatophyta</taxon>
        <taxon>Magnoliopsida</taxon>
        <taxon>eudicotyledons</taxon>
        <taxon>Gunneridae</taxon>
        <taxon>Pentapetalae</taxon>
        <taxon>rosids</taxon>
        <taxon>fabids</taxon>
        <taxon>Rosales</taxon>
        <taxon>Cannabaceae</taxon>
        <taxon>Cannabis</taxon>
    </lineage>
</organism>
<dbReference type="Pfam" id="PF00646">
    <property type="entry name" value="F-box"/>
    <property type="match status" value="1"/>
</dbReference>
<reference evidence="4 5" key="1">
    <citation type="journal article" date="2020" name="bioRxiv">
        <title>Sequence and annotation of 42 cannabis genomes reveals extensive copy number variation in cannabinoid synthesis and pathogen resistance genes.</title>
        <authorList>
            <person name="Mckernan K.J."/>
            <person name="Helbert Y."/>
            <person name="Kane L.T."/>
            <person name="Ebling H."/>
            <person name="Zhang L."/>
            <person name="Liu B."/>
            <person name="Eaton Z."/>
            <person name="Mclaughlin S."/>
            <person name="Kingan S."/>
            <person name="Baybayan P."/>
            <person name="Concepcion G."/>
            <person name="Jordan M."/>
            <person name="Riva A."/>
            <person name="Barbazuk W."/>
            <person name="Harkins T."/>
        </authorList>
    </citation>
    <scope>NUCLEOTIDE SEQUENCE [LARGE SCALE GENOMIC DNA]</scope>
    <source>
        <strain evidence="4 5">cv. Jamaican Lion 4</strain>
        <strain evidence="3">Father</strain>
        <strain evidence="2">Mother</strain>
        <tissue evidence="2">Leaf</tissue>
    </source>
</reference>
<gene>
    <name evidence="2" type="ORF">F8388_008228</name>
    <name evidence="3" type="ORF">G4B88_016645</name>
</gene>
<evidence type="ECO:0000259" key="1">
    <source>
        <dbReference type="PROSITE" id="PS50181"/>
    </source>
</evidence>
<protein>
    <recommendedName>
        <fullName evidence="1">F-box domain-containing protein</fullName>
    </recommendedName>
</protein>
<proteinExistence type="predicted"/>
<dbReference type="SUPFAM" id="SSF81383">
    <property type="entry name" value="F-box domain"/>
    <property type="match status" value="1"/>
</dbReference>
<accession>A0A803QBW8</accession>
<dbReference type="OrthoDB" id="45365at2759"/>
<dbReference type="InterPro" id="IPR057499">
    <property type="entry name" value="Kelch_FKB95"/>
</dbReference>
<dbReference type="InterPro" id="IPR015915">
    <property type="entry name" value="Kelch-typ_b-propeller"/>
</dbReference>
<dbReference type="EMBL" id="JAATIP010000185">
    <property type="protein sequence ID" value="KAF4362344.1"/>
    <property type="molecule type" value="Genomic_DNA"/>
</dbReference>